<name>A0A915NJQ9_9BILA</name>
<dbReference type="AlphaFoldDB" id="A0A915NJQ9"/>
<evidence type="ECO:0000313" key="3">
    <source>
        <dbReference type="WBParaSite" id="scf7180000418212.g2184"/>
    </source>
</evidence>
<proteinExistence type="predicted"/>
<accession>A0A915NJQ9</accession>
<feature type="region of interest" description="Disordered" evidence="1">
    <location>
        <begin position="1"/>
        <end position="51"/>
    </location>
</feature>
<feature type="compositionally biased region" description="Basic and acidic residues" evidence="1">
    <location>
        <begin position="1"/>
        <end position="20"/>
    </location>
</feature>
<dbReference type="Proteomes" id="UP000887560">
    <property type="component" value="Unplaced"/>
</dbReference>
<evidence type="ECO:0000256" key="1">
    <source>
        <dbReference type="SAM" id="MobiDB-lite"/>
    </source>
</evidence>
<organism evidence="2 3">
    <name type="scientific">Meloidogyne floridensis</name>
    <dbReference type="NCBI Taxonomy" id="298350"/>
    <lineage>
        <taxon>Eukaryota</taxon>
        <taxon>Metazoa</taxon>
        <taxon>Ecdysozoa</taxon>
        <taxon>Nematoda</taxon>
        <taxon>Chromadorea</taxon>
        <taxon>Rhabditida</taxon>
        <taxon>Tylenchina</taxon>
        <taxon>Tylenchomorpha</taxon>
        <taxon>Tylenchoidea</taxon>
        <taxon>Meloidogynidae</taxon>
        <taxon>Meloidogyninae</taxon>
        <taxon>Meloidogyne</taxon>
    </lineage>
</organism>
<evidence type="ECO:0000313" key="2">
    <source>
        <dbReference type="Proteomes" id="UP000887560"/>
    </source>
</evidence>
<feature type="compositionally biased region" description="Polar residues" evidence="1">
    <location>
        <begin position="22"/>
        <end position="34"/>
    </location>
</feature>
<protein>
    <submittedName>
        <fullName evidence="3">Uncharacterized protein</fullName>
    </submittedName>
</protein>
<feature type="compositionally biased region" description="Low complexity" evidence="1">
    <location>
        <begin position="35"/>
        <end position="47"/>
    </location>
</feature>
<sequence length="101" mass="11462">MIRSRLEHLARAQKRPRLDDFSMNQTSSSHQSNFENNENQDNVSSESDNVDSDSEAQLIYFEVGMKRRKNCAFGMQAFVTPVNVEIVSVVPIVIAKPVLFT</sequence>
<keyword evidence="2" id="KW-1185">Reference proteome</keyword>
<reference evidence="3" key="1">
    <citation type="submission" date="2022-11" db="UniProtKB">
        <authorList>
            <consortium name="WormBaseParasite"/>
        </authorList>
    </citation>
    <scope>IDENTIFICATION</scope>
</reference>
<dbReference type="WBParaSite" id="scf7180000418212.g2184">
    <property type="protein sequence ID" value="scf7180000418212.g2184"/>
    <property type="gene ID" value="scf7180000418212.g2184"/>
</dbReference>